<comment type="catalytic activity">
    <reaction evidence="1">
        <text>Hydrolysis of alkylated DNA, releasing 3-methyladenine, 3-methylguanine, 7-methylguanine and 7-methyladenine.</text>
        <dbReference type="EC" id="3.2.2.21"/>
    </reaction>
</comment>
<dbReference type="AlphaFoldDB" id="A0A172TXZ9"/>
<dbReference type="EC" id="3.2.2.21" evidence="2"/>
<sequence>MVQTFDSSNFYSICDGLAAKDTHLATVIREYGYPPVWTRSNTFSTLVLTILEQQVSLASAFAAYKKLLEKLITITPEKILALSDEELRSCYFSRQKIVYVRGLAQSIVTNHINLEWLSEQPDELVRTTLKQLKGIGDWTVDIYLMHALQRLDLFPLGDLALINAMKMLMHLEKPTKEELLIIAEPWKPHRTIATMILWHYYIKRRTLSCCISCI</sequence>
<dbReference type="SMART" id="SM00478">
    <property type="entry name" value="ENDO3c"/>
    <property type="match status" value="1"/>
</dbReference>
<gene>
    <name evidence="6" type="ORF">SY85_15015</name>
</gene>
<dbReference type="GO" id="GO:0032993">
    <property type="term" value="C:protein-DNA complex"/>
    <property type="evidence" value="ECO:0007669"/>
    <property type="project" value="TreeGrafter"/>
</dbReference>
<dbReference type="SUPFAM" id="SSF48150">
    <property type="entry name" value="DNA-glycosylase"/>
    <property type="match status" value="1"/>
</dbReference>
<evidence type="ECO:0000259" key="5">
    <source>
        <dbReference type="SMART" id="SM00478"/>
    </source>
</evidence>
<dbReference type="InterPro" id="IPR003265">
    <property type="entry name" value="HhH-GPD_domain"/>
</dbReference>
<dbReference type="CDD" id="cd00056">
    <property type="entry name" value="ENDO3c"/>
    <property type="match status" value="1"/>
</dbReference>
<evidence type="ECO:0000256" key="3">
    <source>
        <dbReference type="ARBA" id="ARBA00022763"/>
    </source>
</evidence>
<reference evidence="6 7" key="2">
    <citation type="journal article" date="2016" name="Int. J. Syst. Evol. Microbiol.">
        <title>Flavisolibacter tropicus sp. nov., isolated from tropical soil.</title>
        <authorList>
            <person name="Lee J.J."/>
            <person name="Kang M.S."/>
            <person name="Kim G.S."/>
            <person name="Lee C.S."/>
            <person name="Lim S."/>
            <person name="Lee J."/>
            <person name="Roh S.H."/>
            <person name="Kang H."/>
            <person name="Ha J.M."/>
            <person name="Bae S."/>
            <person name="Jung H.Y."/>
            <person name="Kim M.K."/>
        </authorList>
    </citation>
    <scope>NUCLEOTIDE SEQUENCE [LARGE SCALE GENOMIC DNA]</scope>
    <source>
        <strain evidence="6 7">LCS9</strain>
    </source>
</reference>
<dbReference type="PANTHER" id="PTHR43003:SF5">
    <property type="entry name" value="DNA-3-METHYLADENINE GLYCOSYLASE"/>
    <property type="match status" value="1"/>
</dbReference>
<evidence type="ECO:0000313" key="6">
    <source>
        <dbReference type="EMBL" id="ANE51617.1"/>
    </source>
</evidence>
<dbReference type="GO" id="GO:0005737">
    <property type="term" value="C:cytoplasm"/>
    <property type="evidence" value="ECO:0007669"/>
    <property type="project" value="TreeGrafter"/>
</dbReference>
<dbReference type="OrthoDB" id="9785929at2"/>
<dbReference type="PANTHER" id="PTHR43003">
    <property type="entry name" value="DNA-3-METHYLADENINE GLYCOSYLASE"/>
    <property type="match status" value="1"/>
</dbReference>
<feature type="domain" description="HhH-GPD" evidence="5">
    <location>
        <begin position="51"/>
        <end position="202"/>
    </location>
</feature>
<dbReference type="Gene3D" id="1.10.340.30">
    <property type="entry name" value="Hypothetical protein, domain 2"/>
    <property type="match status" value="1"/>
</dbReference>
<dbReference type="GO" id="GO:0006307">
    <property type="term" value="P:DNA alkylation repair"/>
    <property type="evidence" value="ECO:0007669"/>
    <property type="project" value="TreeGrafter"/>
</dbReference>
<keyword evidence="3" id="KW-0227">DNA damage</keyword>
<evidence type="ECO:0000313" key="7">
    <source>
        <dbReference type="Proteomes" id="UP000077177"/>
    </source>
</evidence>
<dbReference type="EMBL" id="CP011390">
    <property type="protein sequence ID" value="ANE51617.1"/>
    <property type="molecule type" value="Genomic_DNA"/>
</dbReference>
<protein>
    <recommendedName>
        <fullName evidence="2">DNA-3-methyladenine glycosylase II</fullName>
        <ecNumber evidence="2">3.2.2.21</ecNumber>
    </recommendedName>
</protein>
<dbReference type="Proteomes" id="UP000077177">
    <property type="component" value="Chromosome"/>
</dbReference>
<keyword evidence="7" id="KW-1185">Reference proteome</keyword>
<dbReference type="GO" id="GO:0006285">
    <property type="term" value="P:base-excision repair, AP site formation"/>
    <property type="evidence" value="ECO:0007669"/>
    <property type="project" value="TreeGrafter"/>
</dbReference>
<reference evidence="7" key="1">
    <citation type="submission" date="2015-01" db="EMBL/GenBank/DDBJ databases">
        <title>Flavisolibacter sp./LCS9/ whole genome sequencing.</title>
        <authorList>
            <person name="Kim M.K."/>
            <person name="Srinivasan S."/>
            <person name="Lee J.-J."/>
        </authorList>
    </citation>
    <scope>NUCLEOTIDE SEQUENCE [LARGE SCALE GENOMIC DNA]</scope>
    <source>
        <strain evidence="7">LCS9</strain>
    </source>
</reference>
<dbReference type="InterPro" id="IPR051912">
    <property type="entry name" value="Alkylbase_DNA_Glycosylase/TA"/>
</dbReference>
<evidence type="ECO:0000256" key="4">
    <source>
        <dbReference type="ARBA" id="ARBA00023204"/>
    </source>
</evidence>
<proteinExistence type="predicted"/>
<dbReference type="GO" id="GO:0032131">
    <property type="term" value="F:alkylated DNA binding"/>
    <property type="evidence" value="ECO:0007669"/>
    <property type="project" value="TreeGrafter"/>
</dbReference>
<dbReference type="Gene3D" id="1.10.1670.40">
    <property type="match status" value="1"/>
</dbReference>
<name>A0A172TXZ9_9BACT</name>
<dbReference type="InterPro" id="IPR011257">
    <property type="entry name" value="DNA_glycosylase"/>
</dbReference>
<keyword evidence="4" id="KW-0234">DNA repair</keyword>
<evidence type="ECO:0000256" key="1">
    <source>
        <dbReference type="ARBA" id="ARBA00000086"/>
    </source>
</evidence>
<accession>A0A172TXZ9</accession>
<dbReference type="STRING" id="1492898.SY85_15015"/>
<organism evidence="6 7">
    <name type="scientific">Flavisolibacter tropicus</name>
    <dbReference type="NCBI Taxonomy" id="1492898"/>
    <lineage>
        <taxon>Bacteria</taxon>
        <taxon>Pseudomonadati</taxon>
        <taxon>Bacteroidota</taxon>
        <taxon>Chitinophagia</taxon>
        <taxon>Chitinophagales</taxon>
        <taxon>Chitinophagaceae</taxon>
        <taxon>Flavisolibacter</taxon>
    </lineage>
</organism>
<dbReference type="GO" id="GO:0008725">
    <property type="term" value="F:DNA-3-methyladenine glycosylase activity"/>
    <property type="evidence" value="ECO:0007669"/>
    <property type="project" value="TreeGrafter"/>
</dbReference>
<dbReference type="KEGG" id="fla:SY85_15015"/>
<evidence type="ECO:0000256" key="2">
    <source>
        <dbReference type="ARBA" id="ARBA00012000"/>
    </source>
</evidence>
<dbReference type="RefSeq" id="WP_066405728.1">
    <property type="nucleotide sequence ID" value="NZ_CP011390.1"/>
</dbReference>
<dbReference type="Pfam" id="PF00730">
    <property type="entry name" value="HhH-GPD"/>
    <property type="match status" value="1"/>
</dbReference>
<dbReference type="GO" id="GO:0043916">
    <property type="term" value="F:DNA-7-methylguanine glycosylase activity"/>
    <property type="evidence" value="ECO:0007669"/>
    <property type="project" value="TreeGrafter"/>
</dbReference>